<dbReference type="Proteomes" id="UP000536381">
    <property type="component" value="Unassembled WGS sequence"/>
</dbReference>
<dbReference type="Pfam" id="PF00078">
    <property type="entry name" value="RVT_1"/>
    <property type="match status" value="1"/>
</dbReference>
<evidence type="ECO:0000313" key="2">
    <source>
        <dbReference type="EMBL" id="NXR06414.1"/>
    </source>
</evidence>
<dbReference type="CDD" id="cd01650">
    <property type="entry name" value="RT_nLTR_like"/>
    <property type="match status" value="1"/>
</dbReference>
<protein>
    <submittedName>
        <fullName evidence="2">RTXE polymerase</fullName>
    </submittedName>
</protein>
<comment type="caution">
    <text evidence="2">The sequence shown here is derived from an EMBL/GenBank/DDBJ whole genome shotgun (WGS) entry which is preliminary data.</text>
</comment>
<evidence type="ECO:0000259" key="1">
    <source>
        <dbReference type="Pfam" id="PF00078"/>
    </source>
</evidence>
<dbReference type="InterPro" id="IPR000477">
    <property type="entry name" value="RT_dom"/>
</dbReference>
<evidence type="ECO:0000313" key="3">
    <source>
        <dbReference type="Proteomes" id="UP000536381"/>
    </source>
</evidence>
<dbReference type="GO" id="GO:0061343">
    <property type="term" value="P:cell adhesion involved in heart morphogenesis"/>
    <property type="evidence" value="ECO:0007669"/>
    <property type="project" value="TreeGrafter"/>
</dbReference>
<accession>A0A7L2I4A7</accession>
<feature type="domain" description="Reverse transcriptase" evidence="1">
    <location>
        <begin position="195"/>
        <end position="300"/>
    </location>
</feature>
<feature type="non-terminal residue" evidence="2">
    <location>
        <position position="1"/>
    </location>
</feature>
<dbReference type="GO" id="GO:0007508">
    <property type="term" value="P:larval heart development"/>
    <property type="evidence" value="ECO:0007669"/>
    <property type="project" value="TreeGrafter"/>
</dbReference>
<dbReference type="EMBL" id="VWYK01009682">
    <property type="protein sequence ID" value="NXR06414.1"/>
    <property type="molecule type" value="Genomic_DNA"/>
</dbReference>
<dbReference type="GO" id="GO:0031012">
    <property type="term" value="C:extracellular matrix"/>
    <property type="evidence" value="ECO:0007669"/>
    <property type="project" value="TreeGrafter"/>
</dbReference>
<dbReference type="PANTHER" id="PTHR33395">
    <property type="entry name" value="TRANSCRIPTASE, PUTATIVE-RELATED-RELATED"/>
    <property type="match status" value="1"/>
</dbReference>
<organism evidence="2 3">
    <name type="scientific">Semnornis frantzii</name>
    <dbReference type="NCBI Taxonomy" id="91796"/>
    <lineage>
        <taxon>Eukaryota</taxon>
        <taxon>Metazoa</taxon>
        <taxon>Chordata</taxon>
        <taxon>Craniata</taxon>
        <taxon>Vertebrata</taxon>
        <taxon>Euteleostomi</taxon>
        <taxon>Archelosauria</taxon>
        <taxon>Archosauria</taxon>
        <taxon>Dinosauria</taxon>
        <taxon>Saurischia</taxon>
        <taxon>Theropoda</taxon>
        <taxon>Coelurosauria</taxon>
        <taxon>Aves</taxon>
        <taxon>Neognathae</taxon>
        <taxon>Neoaves</taxon>
        <taxon>Telluraves</taxon>
        <taxon>Coraciimorphae</taxon>
        <taxon>Piciformes</taxon>
        <taxon>Ramphastidae</taxon>
        <taxon>Semnornis</taxon>
    </lineage>
</organism>
<feature type="non-terminal residue" evidence="2">
    <location>
        <position position="305"/>
    </location>
</feature>
<proteinExistence type="predicted"/>
<dbReference type="OrthoDB" id="9390849at2759"/>
<dbReference type="AlphaFoldDB" id="A0A7L2I4A7"/>
<sequence>LRLDLKNRRRVYGLWKRGYVSPEDYKDVVKLNREKIRRAKAQLELNLATAVKDNKKCFYKFINAKRRTREKLHPLLNAEGNLVTKDEEKAEMLNAYFASVFSNGSSSALGTHPHEVGVREGNRNEDITTNEAVVTDLLCHLDVHKSVGSDELHPGVLRELVELLAKPLSIIYQKSWLTGEVPMGWRVENVRPIYKKGRKECPGNYRPVSLTSVPGKVMEQGISNVIICHIDNNQGIRPSQHGFMRGRSCLTNLISFYYEITRLLDEGKAVDIIFLGFQKAFDTVPHKILADKLATHGSDEHTVLC</sequence>
<keyword evidence="3" id="KW-1185">Reference proteome</keyword>
<gene>
    <name evidence="2" type="ORF">SEMFRA_R03280</name>
</gene>
<reference evidence="2 3" key="1">
    <citation type="submission" date="2019-09" db="EMBL/GenBank/DDBJ databases">
        <title>Bird 10,000 Genomes (B10K) Project - Family phase.</title>
        <authorList>
            <person name="Zhang G."/>
        </authorList>
    </citation>
    <scope>NUCLEOTIDE SEQUENCE [LARGE SCALE GENOMIC DNA]</scope>
    <source>
        <strain evidence="2">B10K-DU-001-42</strain>
        <tissue evidence="2">Muscle</tissue>
    </source>
</reference>
<dbReference type="PANTHER" id="PTHR33395:SF22">
    <property type="entry name" value="REVERSE TRANSCRIPTASE DOMAIN-CONTAINING PROTEIN"/>
    <property type="match status" value="1"/>
</dbReference>
<name>A0A7L2I4A7_9PICI</name>